<evidence type="ECO:0000313" key="1">
    <source>
        <dbReference type="EMBL" id="PEH40036.1"/>
    </source>
</evidence>
<evidence type="ECO:0000313" key="2">
    <source>
        <dbReference type="Proteomes" id="UP000220629"/>
    </source>
</evidence>
<comment type="caution">
    <text evidence="1">The sequence shown here is derived from an EMBL/GenBank/DDBJ whole genome shotgun (WGS) entry which is preliminary data.</text>
</comment>
<organism evidence="1 2">
    <name type="scientific">Burkholderia gladioli</name>
    <name type="common">Pseudomonas marginata</name>
    <name type="synonym">Phytomonas marginata</name>
    <dbReference type="NCBI Taxonomy" id="28095"/>
    <lineage>
        <taxon>Bacteria</taxon>
        <taxon>Pseudomonadati</taxon>
        <taxon>Pseudomonadota</taxon>
        <taxon>Betaproteobacteria</taxon>
        <taxon>Burkholderiales</taxon>
        <taxon>Burkholderiaceae</taxon>
        <taxon>Burkholderia</taxon>
    </lineage>
</organism>
<gene>
    <name evidence="1" type="ORF">CRM94_38140</name>
</gene>
<dbReference type="GO" id="GO:0004519">
    <property type="term" value="F:endonuclease activity"/>
    <property type="evidence" value="ECO:0007669"/>
    <property type="project" value="InterPro"/>
</dbReference>
<protein>
    <submittedName>
        <fullName evidence="1">Terminase</fullName>
    </submittedName>
</protein>
<dbReference type="EMBL" id="PDDY01000004">
    <property type="protein sequence ID" value="PEH40036.1"/>
    <property type="molecule type" value="Genomic_DNA"/>
</dbReference>
<name>A0A2A7S901_BURGA</name>
<dbReference type="AlphaFoldDB" id="A0A2A7S901"/>
<accession>A0A2A7S901</accession>
<reference evidence="2" key="1">
    <citation type="submission" date="2017-09" db="EMBL/GenBank/DDBJ databases">
        <title>FDA dAtabase for Regulatory Grade micrObial Sequences (FDA-ARGOS): Supporting development and validation of Infectious Disease Dx tests.</title>
        <authorList>
            <person name="Minogue T."/>
            <person name="Wolcott M."/>
            <person name="Wasieloski L."/>
            <person name="Aguilar W."/>
            <person name="Moore D."/>
            <person name="Tallon L."/>
            <person name="Sadzewicz L."/>
            <person name="Ott S."/>
            <person name="Zhao X."/>
            <person name="Nagaraj S."/>
            <person name="Vavikolanu K."/>
            <person name="Aluvathingal J."/>
            <person name="Nadendla S."/>
            <person name="Sichtig H."/>
        </authorList>
    </citation>
    <scope>NUCLEOTIDE SEQUENCE [LARGE SCALE GENOMIC DNA]</scope>
    <source>
        <strain evidence="2">FDAARGOS_390</strain>
    </source>
</reference>
<proteinExistence type="predicted"/>
<dbReference type="Pfam" id="PF05944">
    <property type="entry name" value="Phage_term_smal"/>
    <property type="match status" value="1"/>
</dbReference>
<dbReference type="RefSeq" id="WP_098154690.1">
    <property type="nucleotide sequence ID" value="NZ_PDDY01000004.1"/>
</dbReference>
<dbReference type="Proteomes" id="UP000220629">
    <property type="component" value="Unassembled WGS sequence"/>
</dbReference>
<dbReference type="GO" id="GO:0003677">
    <property type="term" value="F:DNA binding"/>
    <property type="evidence" value="ECO:0007669"/>
    <property type="project" value="InterPro"/>
</dbReference>
<dbReference type="InterPro" id="IPR010270">
    <property type="entry name" value="Phage_P2_GpM"/>
</dbReference>
<sequence>MTINTPARAHFARVSAARAAAATAPGQTMAGATPYELMLAKLAADRRALKGVQSVARKVELKRKLLPEYADYVAGVLNGGRGAQDDVLVTVMVWRIDAGDYDGALAIASYALTHGLALPDQFERSLASVVAEQFADAALAAFLERSTFDAASLELVDELTADADMHDQVRAKLCKALGYAVQEADPPRALDYLRRALSLNDRVGVKKDIDRLSKLIEATGRQGDGTEGT</sequence>